<evidence type="ECO:0000256" key="4">
    <source>
        <dbReference type="ARBA" id="ARBA00022833"/>
    </source>
</evidence>
<keyword evidence="4" id="KW-0862">Zinc</keyword>
<keyword evidence="6 13" id="KW-0238">DNA-binding</keyword>
<feature type="compositionally biased region" description="Low complexity" evidence="11">
    <location>
        <begin position="166"/>
        <end position="180"/>
    </location>
</feature>
<sequence length="360" mass="39840">MTPNYLNPSQNSTFFVGSSNIEDDDDLQFHQQFFSPSFQHQHDASSSSHSFQFYFNNIQDQAGYNYHHTELVNKPQQPIGQGNESAVVFGGSFDSYQVETKVEKRLKVSLVSKEGKHDIVGDQEANNNYGNNNSAKFMSSKVRMMHKMKKSDPKKGGGEKKDTPKLSFNNNNDNFLGSNDHESNCSSYNNSNTTIRVCVDCNTTKTPLWRSGPKGPKSLCNACGIRQRKARRALAAAAAATTNGTPLSSIETPTIITTTKLKIKVNHQKEKSKNNYGNDISGLSTVPFKKRCRVTNTTNTNNASLAIGSSSSDQEPEPVNRFEGFLINLRNKLDFNHVFPPDEKEAAILLMALSCGLVHG</sequence>
<keyword evidence="8" id="KW-0539">Nucleus</keyword>
<dbReference type="InterPro" id="IPR000679">
    <property type="entry name" value="Znf_GATA"/>
</dbReference>
<dbReference type="SUPFAM" id="SSF57716">
    <property type="entry name" value="Glucocorticoid receptor-like (DNA-binding domain)"/>
    <property type="match status" value="1"/>
</dbReference>
<keyword evidence="7" id="KW-0804">Transcription</keyword>
<keyword evidence="14" id="KW-1185">Reference proteome</keyword>
<evidence type="ECO:0000256" key="5">
    <source>
        <dbReference type="ARBA" id="ARBA00023015"/>
    </source>
</evidence>
<dbReference type="InterPro" id="IPR013088">
    <property type="entry name" value="Znf_NHR/GATA"/>
</dbReference>
<comment type="caution">
    <text evidence="13">The sequence shown here is derived from an EMBL/GenBank/DDBJ whole genome shotgun (WGS) entry which is preliminary data.</text>
</comment>
<accession>A0AAV3Q0K2</accession>
<evidence type="ECO:0000256" key="10">
    <source>
        <dbReference type="PROSITE-ProRule" id="PRU00094"/>
    </source>
</evidence>
<comment type="similarity">
    <text evidence="9">Belongs to the type IV zinc-finger family. Class B subfamily.</text>
</comment>
<dbReference type="GO" id="GO:0005634">
    <property type="term" value="C:nucleus"/>
    <property type="evidence" value="ECO:0007669"/>
    <property type="project" value="UniProtKB-SubCell"/>
</dbReference>
<evidence type="ECO:0000313" key="13">
    <source>
        <dbReference type="EMBL" id="GAA0155757.1"/>
    </source>
</evidence>
<protein>
    <submittedName>
        <fullName evidence="13">DNA-binding transcription factor</fullName>
    </submittedName>
</protein>
<evidence type="ECO:0000256" key="8">
    <source>
        <dbReference type="ARBA" id="ARBA00023242"/>
    </source>
</evidence>
<dbReference type="GO" id="GO:0000976">
    <property type="term" value="F:transcription cis-regulatory region binding"/>
    <property type="evidence" value="ECO:0007669"/>
    <property type="project" value="UniProtKB-ARBA"/>
</dbReference>
<reference evidence="13 14" key="1">
    <citation type="submission" date="2024-01" db="EMBL/GenBank/DDBJ databases">
        <title>The complete chloroplast genome sequence of Lithospermum erythrorhizon: insights into the phylogenetic relationship among Boraginaceae species and the maternal lineages of purple gromwells.</title>
        <authorList>
            <person name="Okada T."/>
            <person name="Watanabe K."/>
        </authorList>
    </citation>
    <scope>NUCLEOTIDE SEQUENCE [LARGE SCALE GENOMIC DNA]</scope>
</reference>
<evidence type="ECO:0000259" key="12">
    <source>
        <dbReference type="PROSITE" id="PS50114"/>
    </source>
</evidence>
<keyword evidence="5" id="KW-0805">Transcription regulation</keyword>
<comment type="subcellular location">
    <subcellularLocation>
        <location evidence="1">Nucleus</location>
    </subcellularLocation>
</comment>
<dbReference type="GO" id="GO:0008270">
    <property type="term" value="F:zinc ion binding"/>
    <property type="evidence" value="ECO:0007669"/>
    <property type="project" value="UniProtKB-KW"/>
</dbReference>
<evidence type="ECO:0000256" key="2">
    <source>
        <dbReference type="ARBA" id="ARBA00022723"/>
    </source>
</evidence>
<feature type="region of interest" description="Disordered" evidence="11">
    <location>
        <begin position="147"/>
        <end position="180"/>
    </location>
</feature>
<evidence type="ECO:0000313" key="14">
    <source>
        <dbReference type="Proteomes" id="UP001454036"/>
    </source>
</evidence>
<keyword evidence="3 10" id="KW-0863">Zinc-finger</keyword>
<feature type="compositionally biased region" description="Basic and acidic residues" evidence="11">
    <location>
        <begin position="150"/>
        <end position="164"/>
    </location>
</feature>
<keyword evidence="2" id="KW-0479">Metal-binding</keyword>
<proteinExistence type="inferred from homology"/>
<organism evidence="13 14">
    <name type="scientific">Lithospermum erythrorhizon</name>
    <name type="common">Purple gromwell</name>
    <name type="synonym">Lithospermum officinale var. erythrorhizon</name>
    <dbReference type="NCBI Taxonomy" id="34254"/>
    <lineage>
        <taxon>Eukaryota</taxon>
        <taxon>Viridiplantae</taxon>
        <taxon>Streptophyta</taxon>
        <taxon>Embryophyta</taxon>
        <taxon>Tracheophyta</taxon>
        <taxon>Spermatophyta</taxon>
        <taxon>Magnoliopsida</taxon>
        <taxon>eudicotyledons</taxon>
        <taxon>Gunneridae</taxon>
        <taxon>Pentapetalae</taxon>
        <taxon>asterids</taxon>
        <taxon>lamiids</taxon>
        <taxon>Boraginales</taxon>
        <taxon>Boraginaceae</taxon>
        <taxon>Boraginoideae</taxon>
        <taxon>Lithospermeae</taxon>
        <taxon>Lithospermum</taxon>
    </lineage>
</organism>
<dbReference type="PANTHER" id="PTHR47255">
    <property type="entry name" value="GATA TRANSCRIPTION FACTOR 22-RELATED"/>
    <property type="match status" value="1"/>
</dbReference>
<feature type="domain" description="GATA-type" evidence="12">
    <location>
        <begin position="192"/>
        <end position="228"/>
    </location>
</feature>
<dbReference type="SMART" id="SM00401">
    <property type="entry name" value="ZnF_GATA"/>
    <property type="match status" value="1"/>
</dbReference>
<evidence type="ECO:0000256" key="9">
    <source>
        <dbReference type="ARBA" id="ARBA00024019"/>
    </source>
</evidence>
<evidence type="ECO:0000256" key="1">
    <source>
        <dbReference type="ARBA" id="ARBA00004123"/>
    </source>
</evidence>
<evidence type="ECO:0000256" key="6">
    <source>
        <dbReference type="ARBA" id="ARBA00023125"/>
    </source>
</evidence>
<evidence type="ECO:0000256" key="7">
    <source>
        <dbReference type="ARBA" id="ARBA00023163"/>
    </source>
</evidence>
<dbReference type="PROSITE" id="PS50114">
    <property type="entry name" value="GATA_ZN_FINGER_2"/>
    <property type="match status" value="1"/>
</dbReference>
<dbReference type="FunFam" id="3.30.50.10:FF:000055">
    <property type="entry name" value="GATA transcription factor 21"/>
    <property type="match status" value="1"/>
</dbReference>
<gene>
    <name evidence="13" type="ORF">LIER_13414</name>
</gene>
<dbReference type="GO" id="GO:0006355">
    <property type="term" value="P:regulation of DNA-templated transcription"/>
    <property type="evidence" value="ECO:0007669"/>
    <property type="project" value="InterPro"/>
</dbReference>
<dbReference type="EMBL" id="BAABME010002706">
    <property type="protein sequence ID" value="GAA0155757.1"/>
    <property type="molecule type" value="Genomic_DNA"/>
</dbReference>
<dbReference type="PROSITE" id="PS00344">
    <property type="entry name" value="GATA_ZN_FINGER_1"/>
    <property type="match status" value="1"/>
</dbReference>
<dbReference type="CDD" id="cd00202">
    <property type="entry name" value="ZnF_GATA"/>
    <property type="match status" value="1"/>
</dbReference>
<dbReference type="PANTHER" id="PTHR47255:SF4">
    <property type="entry name" value="GATA ZINC FINGER DOMAIN-CONTAINING PROTEIN 12"/>
    <property type="match status" value="1"/>
</dbReference>
<dbReference type="Pfam" id="PF00320">
    <property type="entry name" value="GATA"/>
    <property type="match status" value="1"/>
</dbReference>
<evidence type="ECO:0000256" key="11">
    <source>
        <dbReference type="SAM" id="MobiDB-lite"/>
    </source>
</evidence>
<dbReference type="AlphaFoldDB" id="A0AAV3Q0K2"/>
<dbReference type="InterPro" id="IPR052138">
    <property type="entry name" value="GATA_ZnFinger_Domain"/>
</dbReference>
<dbReference type="Proteomes" id="UP001454036">
    <property type="component" value="Unassembled WGS sequence"/>
</dbReference>
<name>A0AAV3Q0K2_LITER</name>
<dbReference type="Gene3D" id="3.30.50.10">
    <property type="entry name" value="Erythroid Transcription Factor GATA-1, subunit A"/>
    <property type="match status" value="1"/>
</dbReference>
<evidence type="ECO:0000256" key="3">
    <source>
        <dbReference type="ARBA" id="ARBA00022771"/>
    </source>
</evidence>